<keyword evidence="2" id="KW-1185">Reference proteome</keyword>
<reference evidence="1 2" key="1">
    <citation type="submission" date="2017-08" db="EMBL/GenBank/DDBJ databases">
        <title>Multipartite genome sequences of Sinorhizobium species nodulating soybeans.</title>
        <authorList>
            <person name="Tian C.F."/>
        </authorList>
    </citation>
    <scope>NUCLEOTIDE SEQUENCE [LARGE SCALE GENOMIC DNA]</scope>
    <source>
        <strain evidence="1 2">CCBAU 05684</strain>
    </source>
</reference>
<name>A0A249P7J3_9HYPH</name>
<dbReference type="Proteomes" id="UP000217211">
    <property type="component" value="Chromosome"/>
</dbReference>
<evidence type="ECO:0000313" key="2">
    <source>
        <dbReference type="Proteomes" id="UP000217211"/>
    </source>
</evidence>
<sequence length="45" mass="4940">MAVSAKYTAFCEGEAMIVDQRLAMVAGSGYLKIDDCHGTRECKIR</sequence>
<dbReference type="AlphaFoldDB" id="A0A249P7J3"/>
<evidence type="ECO:0000313" key="1">
    <source>
        <dbReference type="EMBL" id="ASY61893.1"/>
    </source>
</evidence>
<gene>
    <name evidence="1" type="ORF">SJ05684_c04270</name>
</gene>
<protein>
    <submittedName>
        <fullName evidence="1">Uncharacterized protein</fullName>
    </submittedName>
</protein>
<dbReference type="EMBL" id="CP023067">
    <property type="protein sequence ID" value="ASY61893.1"/>
    <property type="molecule type" value="Genomic_DNA"/>
</dbReference>
<proteinExistence type="predicted"/>
<dbReference type="KEGG" id="esj:SJ05684_c04270"/>
<accession>A0A249P7J3</accession>
<organism evidence="1 2">
    <name type="scientific">Sinorhizobium sojae CCBAU 05684</name>
    <dbReference type="NCBI Taxonomy" id="716928"/>
    <lineage>
        <taxon>Bacteria</taxon>
        <taxon>Pseudomonadati</taxon>
        <taxon>Pseudomonadota</taxon>
        <taxon>Alphaproteobacteria</taxon>
        <taxon>Hyphomicrobiales</taxon>
        <taxon>Rhizobiaceae</taxon>
        <taxon>Sinorhizobium/Ensifer group</taxon>
        <taxon>Sinorhizobium</taxon>
    </lineage>
</organism>